<dbReference type="GO" id="GO:0016301">
    <property type="term" value="F:kinase activity"/>
    <property type="evidence" value="ECO:0007669"/>
    <property type="project" value="UniProtKB-KW"/>
</dbReference>
<dbReference type="Gene3D" id="2.40.33.10">
    <property type="entry name" value="PK beta-barrel domain-like"/>
    <property type="match status" value="1"/>
</dbReference>
<dbReference type="NCBIfam" id="TIGR01064">
    <property type="entry name" value="pyruv_kin"/>
    <property type="match status" value="1"/>
</dbReference>
<sequence>MRTRTKIVCTLGPAVDSRAKLKSLIRAGMNVARINCAHGDWPTRRRWIQWIRELSPEVGPIGVLVDLQGPKFRLGEIAEGQIHVRAGERLTLGKGGLIPIHQAEILESFAPGLRVLVADGALQLRLKERVEEGQFEAVALTSGVASSRQGVTLAGHRFHTPAFTERDRLDAQEAVRSGADFIALSYIQQASDLDDLREAIRTVGGSAFVCAKIETRDALDHLASIVESADVVMVARGDLGLQIDLEDVPLWQKRIIQACRFAGKPVITATQMLESMIAAPRPTRAEAADIANAVLDGTDALMLSAETATGHYPIQAVQTMARIAHRAETLLFKEPLRYAVTQPPAYRWEPTDAVAHAAVELSQALRRKAIVTTSTSGQTARLVSKFRPSAPILCATYRPETHLYLSVVWGVEAIRFDPPRSTDQSVQTAIDGFVRNRRLKSGDSVVITAGVPAGVAGQTNMILIQVVP</sequence>
<evidence type="ECO:0000313" key="18">
    <source>
        <dbReference type="Proteomes" id="UP000662873"/>
    </source>
</evidence>
<dbReference type="KEGG" id="npy:NPRO_09200"/>
<keyword evidence="8 14" id="KW-0418">Kinase</keyword>
<dbReference type="PANTHER" id="PTHR11817">
    <property type="entry name" value="PYRUVATE KINASE"/>
    <property type="match status" value="1"/>
</dbReference>
<organism evidence="17 18">
    <name type="scientific">Candidatus Nitrosymbiomonas proteolyticus</name>
    <dbReference type="NCBI Taxonomy" id="2608984"/>
    <lineage>
        <taxon>Bacteria</taxon>
        <taxon>Bacillati</taxon>
        <taxon>Armatimonadota</taxon>
        <taxon>Armatimonadota incertae sedis</taxon>
        <taxon>Candidatus Nitrosymbiomonas</taxon>
    </lineage>
</organism>
<comment type="pathway">
    <text evidence="2 14">Carbohydrate degradation; glycolysis; pyruvate from D-glyceraldehyde 3-phosphate: step 5/5.</text>
</comment>
<dbReference type="NCBIfam" id="NF004491">
    <property type="entry name" value="PRK05826.1"/>
    <property type="match status" value="1"/>
</dbReference>
<evidence type="ECO:0000256" key="8">
    <source>
        <dbReference type="ARBA" id="ARBA00022777"/>
    </source>
</evidence>
<comment type="catalytic activity">
    <reaction evidence="14">
        <text>pyruvate + ATP = phosphoenolpyruvate + ADP + H(+)</text>
        <dbReference type="Rhea" id="RHEA:18157"/>
        <dbReference type="ChEBI" id="CHEBI:15361"/>
        <dbReference type="ChEBI" id="CHEBI:15378"/>
        <dbReference type="ChEBI" id="CHEBI:30616"/>
        <dbReference type="ChEBI" id="CHEBI:58702"/>
        <dbReference type="ChEBI" id="CHEBI:456216"/>
        <dbReference type="EC" id="2.7.1.40"/>
    </reaction>
</comment>
<reference evidence="17" key="1">
    <citation type="journal article" name="DNA Res.">
        <title>The physiological potential of anammox bacteria as revealed by their core genome structure.</title>
        <authorList>
            <person name="Okubo T."/>
            <person name="Toyoda A."/>
            <person name="Fukuhara K."/>
            <person name="Uchiyama I."/>
            <person name="Harigaya Y."/>
            <person name="Kuroiwa M."/>
            <person name="Suzuki T."/>
            <person name="Murakami Y."/>
            <person name="Suwa Y."/>
            <person name="Takami H."/>
        </authorList>
    </citation>
    <scope>NUCLEOTIDE SEQUENCE</scope>
    <source>
        <strain evidence="17">317325-2</strain>
    </source>
</reference>
<dbReference type="InterPro" id="IPR015793">
    <property type="entry name" value="Pyrv_Knase_brl"/>
</dbReference>
<evidence type="ECO:0000256" key="14">
    <source>
        <dbReference type="RuleBase" id="RU000504"/>
    </source>
</evidence>
<dbReference type="AlphaFoldDB" id="A0A809RFU4"/>
<dbReference type="SUPFAM" id="SSF50800">
    <property type="entry name" value="PK beta-barrel domain-like"/>
    <property type="match status" value="1"/>
</dbReference>
<evidence type="ECO:0000256" key="4">
    <source>
        <dbReference type="ARBA" id="ARBA00012142"/>
    </source>
</evidence>
<dbReference type="InterPro" id="IPR001697">
    <property type="entry name" value="Pyr_Knase"/>
</dbReference>
<dbReference type="NCBIfam" id="NF004978">
    <property type="entry name" value="PRK06354.1"/>
    <property type="match status" value="1"/>
</dbReference>
<comment type="similarity">
    <text evidence="3 14">Belongs to the pyruvate kinase family.</text>
</comment>
<name>A0A809RFU4_9BACT</name>
<dbReference type="Pfam" id="PF00224">
    <property type="entry name" value="PK"/>
    <property type="match status" value="1"/>
</dbReference>
<keyword evidence="10 14" id="KW-0460">Magnesium</keyword>
<evidence type="ECO:0000259" key="15">
    <source>
        <dbReference type="Pfam" id="PF00224"/>
    </source>
</evidence>
<keyword evidence="12 17" id="KW-0670">Pyruvate</keyword>
<dbReference type="Gene3D" id="3.40.1380.20">
    <property type="entry name" value="Pyruvate kinase, C-terminal domain"/>
    <property type="match status" value="1"/>
</dbReference>
<dbReference type="InterPro" id="IPR036918">
    <property type="entry name" value="Pyrv_Knase_C_sf"/>
</dbReference>
<evidence type="ECO:0000256" key="3">
    <source>
        <dbReference type="ARBA" id="ARBA00008663"/>
    </source>
</evidence>
<feature type="domain" description="Pyruvate kinase barrel" evidence="15">
    <location>
        <begin position="4"/>
        <end position="317"/>
    </location>
</feature>
<dbReference type="InterPro" id="IPR015806">
    <property type="entry name" value="Pyrv_Knase_insert_dom_sf"/>
</dbReference>
<keyword evidence="5 14" id="KW-0808">Transferase</keyword>
<proteinExistence type="inferred from homology"/>
<dbReference type="InterPro" id="IPR011037">
    <property type="entry name" value="Pyrv_Knase-like_insert_dom_sf"/>
</dbReference>
<dbReference type="Pfam" id="PF02887">
    <property type="entry name" value="PK_C"/>
    <property type="match status" value="1"/>
</dbReference>
<keyword evidence="7" id="KW-0547">Nucleotide-binding</keyword>
<evidence type="ECO:0000256" key="12">
    <source>
        <dbReference type="ARBA" id="ARBA00023317"/>
    </source>
</evidence>
<evidence type="ECO:0000256" key="11">
    <source>
        <dbReference type="ARBA" id="ARBA00023152"/>
    </source>
</evidence>
<dbReference type="GO" id="GO:0005524">
    <property type="term" value="F:ATP binding"/>
    <property type="evidence" value="ECO:0007669"/>
    <property type="project" value="UniProtKB-KW"/>
</dbReference>
<keyword evidence="11 14" id="KW-0324">Glycolysis</keyword>
<evidence type="ECO:0000256" key="2">
    <source>
        <dbReference type="ARBA" id="ARBA00004997"/>
    </source>
</evidence>
<accession>A0A809RFU4</accession>
<evidence type="ECO:0000256" key="13">
    <source>
        <dbReference type="NCBIfam" id="TIGR01064"/>
    </source>
</evidence>
<evidence type="ECO:0000256" key="9">
    <source>
        <dbReference type="ARBA" id="ARBA00022840"/>
    </source>
</evidence>
<protein>
    <recommendedName>
        <fullName evidence="4 13">Pyruvate kinase</fullName>
        <ecNumber evidence="4 13">2.7.1.40</ecNumber>
    </recommendedName>
</protein>
<dbReference type="InterPro" id="IPR015795">
    <property type="entry name" value="Pyrv_Knase_C"/>
</dbReference>
<evidence type="ECO:0000256" key="5">
    <source>
        <dbReference type="ARBA" id="ARBA00022679"/>
    </source>
</evidence>
<evidence type="ECO:0000256" key="10">
    <source>
        <dbReference type="ARBA" id="ARBA00022842"/>
    </source>
</evidence>
<evidence type="ECO:0000256" key="7">
    <source>
        <dbReference type="ARBA" id="ARBA00022741"/>
    </source>
</evidence>
<dbReference type="Gene3D" id="3.20.20.60">
    <property type="entry name" value="Phosphoenolpyruvate-binding domains"/>
    <property type="match status" value="1"/>
</dbReference>
<dbReference type="InterPro" id="IPR040442">
    <property type="entry name" value="Pyrv_kinase-like_dom_sf"/>
</dbReference>
<dbReference type="GO" id="GO:0004743">
    <property type="term" value="F:pyruvate kinase activity"/>
    <property type="evidence" value="ECO:0007669"/>
    <property type="project" value="UniProtKB-UniRule"/>
</dbReference>
<keyword evidence="6" id="KW-0479">Metal-binding</keyword>
<dbReference type="EMBL" id="AP021858">
    <property type="protein sequence ID" value="BBO23325.1"/>
    <property type="molecule type" value="Genomic_DNA"/>
</dbReference>
<dbReference type="UniPathway" id="UPA00109">
    <property type="reaction ID" value="UER00188"/>
</dbReference>
<dbReference type="PRINTS" id="PR01050">
    <property type="entry name" value="PYRUVTKNASE"/>
</dbReference>
<dbReference type="GO" id="GO:0030955">
    <property type="term" value="F:potassium ion binding"/>
    <property type="evidence" value="ECO:0007669"/>
    <property type="project" value="UniProtKB-UniRule"/>
</dbReference>
<dbReference type="Proteomes" id="UP000662873">
    <property type="component" value="Chromosome"/>
</dbReference>
<comment type="cofactor">
    <cofactor evidence="1">
        <name>K(+)</name>
        <dbReference type="ChEBI" id="CHEBI:29103"/>
    </cofactor>
</comment>
<feature type="domain" description="Pyruvate kinase C-terminal" evidence="16">
    <location>
        <begin position="352"/>
        <end position="464"/>
    </location>
</feature>
<evidence type="ECO:0000313" key="17">
    <source>
        <dbReference type="EMBL" id="BBO23325.1"/>
    </source>
</evidence>
<dbReference type="SUPFAM" id="SSF51621">
    <property type="entry name" value="Phosphoenolpyruvate/pyruvate domain"/>
    <property type="match status" value="1"/>
</dbReference>
<evidence type="ECO:0000256" key="6">
    <source>
        <dbReference type="ARBA" id="ARBA00022723"/>
    </source>
</evidence>
<dbReference type="SUPFAM" id="SSF52935">
    <property type="entry name" value="PK C-terminal domain-like"/>
    <property type="match status" value="1"/>
</dbReference>
<evidence type="ECO:0000256" key="1">
    <source>
        <dbReference type="ARBA" id="ARBA00001958"/>
    </source>
</evidence>
<keyword evidence="9" id="KW-0067">ATP-binding</keyword>
<evidence type="ECO:0000259" key="16">
    <source>
        <dbReference type="Pfam" id="PF02887"/>
    </source>
</evidence>
<dbReference type="InterPro" id="IPR015813">
    <property type="entry name" value="Pyrv/PenolPyrv_kinase-like_dom"/>
</dbReference>
<dbReference type="EC" id="2.7.1.40" evidence="4 13"/>
<dbReference type="GO" id="GO:0000287">
    <property type="term" value="F:magnesium ion binding"/>
    <property type="evidence" value="ECO:0007669"/>
    <property type="project" value="UniProtKB-UniRule"/>
</dbReference>
<gene>
    <name evidence="17" type="ORF">NPRO_09200</name>
</gene>